<dbReference type="RefSeq" id="WP_097277518.1">
    <property type="nucleotide sequence ID" value="NZ_OCNJ01000001.1"/>
</dbReference>
<protein>
    <submittedName>
        <fullName evidence="2">Acetyltransferase (GNAT) family protein</fullName>
    </submittedName>
</protein>
<reference evidence="2 3" key="1">
    <citation type="submission" date="2017-09" db="EMBL/GenBank/DDBJ databases">
        <authorList>
            <person name="Ehlers B."/>
            <person name="Leendertz F.H."/>
        </authorList>
    </citation>
    <scope>NUCLEOTIDE SEQUENCE [LARGE SCALE GENOMIC DNA]</scope>
    <source>
        <strain evidence="2 3">USBA 140</strain>
    </source>
</reference>
<dbReference type="InterPro" id="IPR016181">
    <property type="entry name" value="Acyl_CoA_acyltransferase"/>
</dbReference>
<evidence type="ECO:0000313" key="2">
    <source>
        <dbReference type="EMBL" id="SOD90754.1"/>
    </source>
</evidence>
<dbReference type="Proteomes" id="UP000219621">
    <property type="component" value="Unassembled WGS sequence"/>
</dbReference>
<gene>
    <name evidence="2" type="ORF">SAMN05421508_101648</name>
</gene>
<evidence type="ECO:0000259" key="1">
    <source>
        <dbReference type="PROSITE" id="PS51186"/>
    </source>
</evidence>
<feature type="domain" description="N-acetyltransferase" evidence="1">
    <location>
        <begin position="33"/>
        <end position="165"/>
    </location>
</feature>
<organism evidence="2 3">
    <name type="scientific">Caenispirillum bisanense</name>
    <dbReference type="NCBI Taxonomy" id="414052"/>
    <lineage>
        <taxon>Bacteria</taxon>
        <taxon>Pseudomonadati</taxon>
        <taxon>Pseudomonadota</taxon>
        <taxon>Alphaproteobacteria</taxon>
        <taxon>Rhodospirillales</taxon>
        <taxon>Novispirillaceae</taxon>
        <taxon>Caenispirillum</taxon>
    </lineage>
</organism>
<accession>A0A286G705</accession>
<dbReference type="EMBL" id="OCNJ01000001">
    <property type="protein sequence ID" value="SOD90754.1"/>
    <property type="molecule type" value="Genomic_DNA"/>
</dbReference>
<dbReference type="PROSITE" id="PS51186">
    <property type="entry name" value="GNAT"/>
    <property type="match status" value="1"/>
</dbReference>
<evidence type="ECO:0000313" key="3">
    <source>
        <dbReference type="Proteomes" id="UP000219621"/>
    </source>
</evidence>
<dbReference type="InterPro" id="IPR000182">
    <property type="entry name" value="GNAT_dom"/>
</dbReference>
<dbReference type="Gene3D" id="3.40.630.30">
    <property type="match status" value="1"/>
</dbReference>
<dbReference type="Pfam" id="PF00583">
    <property type="entry name" value="Acetyltransf_1"/>
    <property type="match status" value="1"/>
</dbReference>
<keyword evidence="2" id="KW-0808">Transferase</keyword>
<sequence length="165" mass="18190">MIDLPATVGGFLRRPQTAADLPFLARLMSSAREVERDLFPGDPAVWDALMAQQAAAQDHHYRAHYPGATFDILEHAGQPVGRLALCELGDEIRVMDIALLPGFRGQGHGTLVLRAVMARAAARGLAVRLHVEAFNRAGHLYDRLGFTMVQDKGVHKLLEWRPSSF</sequence>
<proteinExistence type="predicted"/>
<dbReference type="GO" id="GO:0016747">
    <property type="term" value="F:acyltransferase activity, transferring groups other than amino-acyl groups"/>
    <property type="evidence" value="ECO:0007669"/>
    <property type="project" value="InterPro"/>
</dbReference>
<dbReference type="SUPFAM" id="SSF55729">
    <property type="entry name" value="Acyl-CoA N-acyltransferases (Nat)"/>
    <property type="match status" value="1"/>
</dbReference>
<keyword evidence="3" id="KW-1185">Reference proteome</keyword>
<dbReference type="OrthoDB" id="7585366at2"/>
<name>A0A286G705_9PROT</name>
<dbReference type="AlphaFoldDB" id="A0A286G705"/>